<dbReference type="PANTHER" id="PTHR11061:SF30">
    <property type="entry name" value="TRNA (URACIL(54)-C(5))-METHYLTRANSFERASE"/>
    <property type="match status" value="1"/>
</dbReference>
<evidence type="ECO:0000313" key="9">
    <source>
        <dbReference type="Proteomes" id="UP000776650"/>
    </source>
</evidence>
<evidence type="ECO:0000256" key="6">
    <source>
        <dbReference type="SAM" id="MobiDB-lite"/>
    </source>
</evidence>
<dbReference type="InterPro" id="IPR012340">
    <property type="entry name" value="NA-bd_OB-fold"/>
</dbReference>
<keyword evidence="2 4" id="KW-0808">Transferase</keyword>
<evidence type="ECO:0000313" key="8">
    <source>
        <dbReference type="EMBL" id="HJE91509.1"/>
    </source>
</evidence>
<gene>
    <name evidence="8" type="ORF">K8V11_10920</name>
</gene>
<name>A0A921F6F6_9ACTN</name>
<comment type="caution">
    <text evidence="8">The sequence shown here is derived from an EMBL/GenBank/DDBJ whole genome shotgun (WGS) entry which is preliminary data.</text>
</comment>
<dbReference type="InterPro" id="IPR030390">
    <property type="entry name" value="MeTrfase_TrmA_AS"/>
</dbReference>
<dbReference type="InterPro" id="IPR002792">
    <property type="entry name" value="TRAM_dom"/>
</dbReference>
<evidence type="ECO:0000256" key="3">
    <source>
        <dbReference type="ARBA" id="ARBA00022691"/>
    </source>
</evidence>
<evidence type="ECO:0000256" key="4">
    <source>
        <dbReference type="PROSITE-ProRule" id="PRU01024"/>
    </source>
</evidence>
<dbReference type="PANTHER" id="PTHR11061">
    <property type="entry name" value="RNA M5U METHYLTRANSFERASE"/>
    <property type="match status" value="1"/>
</dbReference>
<comment type="similarity">
    <text evidence="4">Belongs to the class I-like SAM-binding methyltransferase superfamily. RNA M5U methyltransferase family.</text>
</comment>
<reference evidence="8" key="2">
    <citation type="submission" date="2021-09" db="EMBL/GenBank/DDBJ databases">
        <authorList>
            <person name="Gilroy R."/>
        </authorList>
    </citation>
    <scope>NUCLEOTIDE SEQUENCE</scope>
    <source>
        <strain evidence="8">ChiGjej1B1-18357</strain>
    </source>
</reference>
<keyword evidence="3 4" id="KW-0949">S-adenosyl-L-methionine</keyword>
<dbReference type="Gene3D" id="3.40.50.150">
    <property type="entry name" value="Vaccinia Virus protein VP39"/>
    <property type="match status" value="1"/>
</dbReference>
<reference evidence="8" key="1">
    <citation type="journal article" date="2021" name="PeerJ">
        <title>Extensive microbial diversity within the chicken gut microbiome revealed by metagenomics and culture.</title>
        <authorList>
            <person name="Gilroy R."/>
            <person name="Ravi A."/>
            <person name="Getino M."/>
            <person name="Pursley I."/>
            <person name="Horton D.L."/>
            <person name="Alikhan N.F."/>
            <person name="Baker D."/>
            <person name="Gharbi K."/>
            <person name="Hall N."/>
            <person name="Watson M."/>
            <person name="Adriaenssens E.M."/>
            <person name="Foster-Nyarko E."/>
            <person name="Jarju S."/>
            <person name="Secka A."/>
            <person name="Antonio M."/>
            <person name="Oren A."/>
            <person name="Chaudhuri R.R."/>
            <person name="La Ragione R."/>
            <person name="Hildebrand F."/>
            <person name="Pallen M.J."/>
        </authorList>
    </citation>
    <scope>NUCLEOTIDE SEQUENCE</scope>
    <source>
        <strain evidence="8">ChiGjej1B1-18357</strain>
    </source>
</reference>
<evidence type="ECO:0000256" key="2">
    <source>
        <dbReference type="ARBA" id="ARBA00022679"/>
    </source>
</evidence>
<dbReference type="GO" id="GO:0070475">
    <property type="term" value="P:rRNA base methylation"/>
    <property type="evidence" value="ECO:0007669"/>
    <property type="project" value="TreeGrafter"/>
</dbReference>
<dbReference type="SUPFAM" id="SSF53335">
    <property type="entry name" value="S-adenosyl-L-methionine-dependent methyltransferases"/>
    <property type="match status" value="1"/>
</dbReference>
<dbReference type="Gene3D" id="2.40.50.140">
    <property type="entry name" value="Nucleic acid-binding proteins"/>
    <property type="match status" value="1"/>
</dbReference>
<dbReference type="SUPFAM" id="SSF50249">
    <property type="entry name" value="Nucleic acid-binding proteins"/>
    <property type="match status" value="1"/>
</dbReference>
<keyword evidence="1 4" id="KW-0489">Methyltransferase</keyword>
<dbReference type="PROSITE" id="PS01230">
    <property type="entry name" value="TRMA_1"/>
    <property type="match status" value="1"/>
</dbReference>
<dbReference type="InterPro" id="IPR010280">
    <property type="entry name" value="U5_MeTrfase_fam"/>
</dbReference>
<dbReference type="PROSITE" id="PS50926">
    <property type="entry name" value="TRAM"/>
    <property type="match status" value="1"/>
</dbReference>
<proteinExistence type="inferred from homology"/>
<feature type="domain" description="TRAM" evidence="7">
    <location>
        <begin position="1"/>
        <end position="57"/>
    </location>
</feature>
<dbReference type="Gene3D" id="2.40.50.1070">
    <property type="match status" value="1"/>
</dbReference>
<sequence length="452" mass="47275">MSEGIITVTADGIAHGGEAICRHEGLVVFVGGLLPGETAAVRITSAKKSFARAEIVDLVSVSPERRPVVCPAAAAGAGCCDLTYTTSAHARTLKTEILRDQLRRLGGFSSADRQPLLDDVGVREIGASPHAGEQDAMTRWRTVARWHSDSSGRIGVRQAGGNRVVTEARCSQVVPEIAAAVDRLEDVGAPRGAEIVFAAGVDGEVAAQWRPAEDSGARRRGGQRGRTQRRRARSAVAGWKPLDERAGMPTAVGRALGHELMPSWIWHLGASAFWQAHRRALPAYADVVREAAAALVRGGQEELRVWDLYGGVGALGSAALDSATTAGGRARITAVETADSAVIAGRDTARRIGADLDIVASDVGAWLAGSADVMPDLVITDPPRAGLGADVIGELSRSNPSTIVHIGCDIASFARDIGLFADAGFGIESIQGIDAFPGTHHLEAVAVLSTRI</sequence>
<protein>
    <submittedName>
        <fullName evidence="8">TRAM domain-containing protein</fullName>
    </submittedName>
</protein>
<dbReference type="GO" id="GO:0070041">
    <property type="term" value="F:rRNA (uridine-C5-)-methyltransferase activity"/>
    <property type="evidence" value="ECO:0007669"/>
    <property type="project" value="TreeGrafter"/>
</dbReference>
<feature type="binding site" evidence="4">
    <location>
        <position position="275"/>
    </location>
    <ligand>
        <name>S-adenosyl-L-methionine</name>
        <dbReference type="ChEBI" id="CHEBI:59789"/>
    </ligand>
</feature>
<accession>A0A921F6F6</accession>
<dbReference type="AlphaFoldDB" id="A0A921F6F6"/>
<feature type="active site" evidence="5">
    <location>
        <position position="408"/>
    </location>
</feature>
<evidence type="ECO:0000259" key="7">
    <source>
        <dbReference type="PROSITE" id="PS50926"/>
    </source>
</evidence>
<organism evidence="8 9">
    <name type="scientific">Dietzia timorensis</name>
    <dbReference type="NCBI Taxonomy" id="499555"/>
    <lineage>
        <taxon>Bacteria</taxon>
        <taxon>Bacillati</taxon>
        <taxon>Actinomycetota</taxon>
        <taxon>Actinomycetes</taxon>
        <taxon>Mycobacteriales</taxon>
        <taxon>Dietziaceae</taxon>
        <taxon>Dietzia</taxon>
    </lineage>
</organism>
<dbReference type="RefSeq" id="WP_303913943.1">
    <property type="nucleotide sequence ID" value="NZ_DYXM01000215.1"/>
</dbReference>
<feature type="active site" description="Nucleophile" evidence="4">
    <location>
        <position position="408"/>
    </location>
</feature>
<dbReference type="InterPro" id="IPR029063">
    <property type="entry name" value="SAM-dependent_MTases_sf"/>
</dbReference>
<feature type="binding site" evidence="4">
    <location>
        <position position="381"/>
    </location>
    <ligand>
        <name>S-adenosyl-L-methionine</name>
        <dbReference type="ChEBI" id="CHEBI:59789"/>
    </ligand>
</feature>
<feature type="compositionally biased region" description="Basic residues" evidence="6">
    <location>
        <begin position="218"/>
        <end position="233"/>
    </location>
</feature>
<dbReference type="Pfam" id="PF01938">
    <property type="entry name" value="TRAM"/>
    <property type="match status" value="1"/>
</dbReference>
<dbReference type="PROSITE" id="PS51687">
    <property type="entry name" value="SAM_MT_RNA_M5U"/>
    <property type="match status" value="1"/>
</dbReference>
<dbReference type="EMBL" id="DYXM01000215">
    <property type="protein sequence ID" value="HJE91509.1"/>
    <property type="molecule type" value="Genomic_DNA"/>
</dbReference>
<feature type="region of interest" description="Disordered" evidence="6">
    <location>
        <begin position="210"/>
        <end position="236"/>
    </location>
</feature>
<evidence type="ECO:0000256" key="1">
    <source>
        <dbReference type="ARBA" id="ARBA00022603"/>
    </source>
</evidence>
<evidence type="ECO:0000256" key="5">
    <source>
        <dbReference type="PROSITE-ProRule" id="PRU10015"/>
    </source>
</evidence>
<dbReference type="Proteomes" id="UP000776650">
    <property type="component" value="Unassembled WGS sequence"/>
</dbReference>
<feature type="binding site" evidence="4">
    <location>
        <position position="309"/>
    </location>
    <ligand>
        <name>S-adenosyl-L-methionine</name>
        <dbReference type="ChEBI" id="CHEBI:59789"/>
    </ligand>
</feature>
<feature type="binding site" evidence="4">
    <location>
        <position position="336"/>
    </location>
    <ligand>
        <name>S-adenosyl-L-methionine</name>
        <dbReference type="ChEBI" id="CHEBI:59789"/>
    </ligand>
</feature>